<sequence length="73" mass="8477">MMSLHLSPALRATSPRAPRSLRARLAAWTETARQRHALRQLDRDTLRDIGISVQAAKNEADRPFWDCPDHWRM</sequence>
<dbReference type="EMBL" id="JACIEJ010000004">
    <property type="protein sequence ID" value="MBB3985719.1"/>
    <property type="molecule type" value="Genomic_DNA"/>
</dbReference>
<accession>A0A7W6DNA0</accession>
<reference evidence="2 3" key="1">
    <citation type="submission" date="2020-08" db="EMBL/GenBank/DDBJ databases">
        <title>Genomic Encyclopedia of Type Strains, Phase IV (KMG-IV): sequencing the most valuable type-strain genomes for metagenomic binning, comparative biology and taxonomic classification.</title>
        <authorList>
            <person name="Goeker M."/>
        </authorList>
    </citation>
    <scope>NUCLEOTIDE SEQUENCE [LARGE SCALE GENOMIC DNA]</scope>
    <source>
        <strain evidence="2 3">DSM 102235</strain>
    </source>
</reference>
<dbReference type="Pfam" id="PF06568">
    <property type="entry name" value="YjiS-like"/>
    <property type="match status" value="1"/>
</dbReference>
<proteinExistence type="predicted"/>
<gene>
    <name evidence="2" type="ORF">GGQ68_002052</name>
</gene>
<dbReference type="InterPro" id="IPR009506">
    <property type="entry name" value="YjiS-like"/>
</dbReference>
<evidence type="ECO:0000313" key="2">
    <source>
        <dbReference type="EMBL" id="MBB3985719.1"/>
    </source>
</evidence>
<evidence type="ECO:0000259" key="1">
    <source>
        <dbReference type="Pfam" id="PF06568"/>
    </source>
</evidence>
<name>A0A7W6DNA0_9RHOB</name>
<keyword evidence="3" id="KW-1185">Reference proteome</keyword>
<dbReference type="RefSeq" id="WP_183965513.1">
    <property type="nucleotide sequence ID" value="NZ_BAABBZ010000018.1"/>
</dbReference>
<evidence type="ECO:0000313" key="3">
    <source>
        <dbReference type="Proteomes" id="UP000541426"/>
    </source>
</evidence>
<protein>
    <submittedName>
        <fullName evidence="2">Uncharacterized protein YjiS (DUF1127 family)</fullName>
    </submittedName>
</protein>
<dbReference type="AlphaFoldDB" id="A0A7W6DNA0"/>
<comment type="caution">
    <text evidence="2">The sequence shown here is derived from an EMBL/GenBank/DDBJ whole genome shotgun (WGS) entry which is preliminary data.</text>
</comment>
<dbReference type="Proteomes" id="UP000541426">
    <property type="component" value="Unassembled WGS sequence"/>
</dbReference>
<feature type="domain" description="YjiS-like" evidence="1">
    <location>
        <begin position="21"/>
        <end position="53"/>
    </location>
</feature>
<organism evidence="2 3">
    <name type="scientific">Sagittula marina</name>
    <dbReference type="NCBI Taxonomy" id="943940"/>
    <lineage>
        <taxon>Bacteria</taxon>
        <taxon>Pseudomonadati</taxon>
        <taxon>Pseudomonadota</taxon>
        <taxon>Alphaproteobacteria</taxon>
        <taxon>Rhodobacterales</taxon>
        <taxon>Roseobacteraceae</taxon>
        <taxon>Sagittula</taxon>
    </lineage>
</organism>